<protein>
    <submittedName>
        <fullName evidence="2">Uncharacterized protein</fullName>
    </submittedName>
</protein>
<keyword evidence="1" id="KW-0472">Membrane</keyword>
<feature type="transmembrane region" description="Helical" evidence="1">
    <location>
        <begin position="7"/>
        <end position="27"/>
    </location>
</feature>
<gene>
    <name evidence="2" type="ORF">GCM10011600_21900</name>
</gene>
<keyword evidence="1" id="KW-0812">Transmembrane</keyword>
<sequence>MSVGSVILRVALLLGIGAGLGSILGSIFTGDWIYTIVWAVGIPVVLTVAGVLGSRRRRQGVLTAPGRVPGIIGSTRVQPVPTEAVLNPEPTAVPATGATLNGEPLDPAVLAKMPEPRPRGTVPLWSRALAIILVLVGGALVLIPAYRTIGWTVTNIAQGRWDGNDMRTGLHQQEAIDDLAAVIGSYDFVAVNFYDSYVLVEAPTSVGATTTDTYQWRYGRAGREGPYSGVVNGLFDASRIDFSIVADLVARSKADTGWSDFTGFYPSVRANDEGEPEILVSLSNDYYSASYTYTIQGDLIEKYGTGLD</sequence>
<reference evidence="2" key="2">
    <citation type="submission" date="2020-09" db="EMBL/GenBank/DDBJ databases">
        <authorList>
            <person name="Sun Q."/>
            <person name="Zhou Y."/>
        </authorList>
    </citation>
    <scope>NUCLEOTIDE SEQUENCE</scope>
    <source>
        <strain evidence="2">CGMCC 1.16548</strain>
    </source>
</reference>
<dbReference type="Proteomes" id="UP000617531">
    <property type="component" value="Unassembled WGS sequence"/>
</dbReference>
<feature type="transmembrane region" description="Helical" evidence="1">
    <location>
        <begin position="124"/>
        <end position="146"/>
    </location>
</feature>
<accession>A0A8J3M2A5</accession>
<dbReference type="RefSeq" id="WP_191283546.1">
    <property type="nucleotide sequence ID" value="NZ_BNAI01000004.1"/>
</dbReference>
<reference evidence="2" key="1">
    <citation type="journal article" date="2014" name="Int. J. Syst. Evol. Microbiol.">
        <title>Complete genome sequence of Corynebacterium casei LMG S-19264T (=DSM 44701T), isolated from a smear-ripened cheese.</title>
        <authorList>
            <consortium name="US DOE Joint Genome Institute (JGI-PGF)"/>
            <person name="Walter F."/>
            <person name="Albersmeier A."/>
            <person name="Kalinowski J."/>
            <person name="Ruckert C."/>
        </authorList>
    </citation>
    <scope>NUCLEOTIDE SEQUENCE</scope>
    <source>
        <strain evidence="2">CGMCC 1.16548</strain>
    </source>
</reference>
<evidence type="ECO:0000313" key="2">
    <source>
        <dbReference type="EMBL" id="GHF20533.1"/>
    </source>
</evidence>
<proteinExistence type="predicted"/>
<evidence type="ECO:0000313" key="3">
    <source>
        <dbReference type="Proteomes" id="UP000617531"/>
    </source>
</evidence>
<evidence type="ECO:0000256" key="1">
    <source>
        <dbReference type="SAM" id="Phobius"/>
    </source>
</evidence>
<dbReference type="EMBL" id="BNAI01000004">
    <property type="protein sequence ID" value="GHF20533.1"/>
    <property type="molecule type" value="Genomic_DNA"/>
</dbReference>
<comment type="caution">
    <text evidence="2">The sequence shown here is derived from an EMBL/GenBank/DDBJ whole genome shotgun (WGS) entry which is preliminary data.</text>
</comment>
<keyword evidence="3" id="KW-1185">Reference proteome</keyword>
<dbReference type="AlphaFoldDB" id="A0A8J3M2A5"/>
<name>A0A8J3M2A5_9MICO</name>
<organism evidence="2 3">
    <name type="scientific">Pseudolysinimonas yzui</name>
    <dbReference type="NCBI Taxonomy" id="2708254"/>
    <lineage>
        <taxon>Bacteria</taxon>
        <taxon>Bacillati</taxon>
        <taxon>Actinomycetota</taxon>
        <taxon>Actinomycetes</taxon>
        <taxon>Micrococcales</taxon>
        <taxon>Microbacteriaceae</taxon>
        <taxon>Pseudolysinimonas</taxon>
    </lineage>
</organism>
<feature type="transmembrane region" description="Helical" evidence="1">
    <location>
        <begin position="33"/>
        <end position="52"/>
    </location>
</feature>
<keyword evidence="1" id="KW-1133">Transmembrane helix</keyword>